<keyword evidence="4 7" id="KW-0812">Transmembrane</keyword>
<dbReference type="GO" id="GO:0044038">
    <property type="term" value="P:cell wall macromolecule biosynthetic process"/>
    <property type="evidence" value="ECO:0007669"/>
    <property type="project" value="TreeGrafter"/>
</dbReference>
<feature type="transmembrane region" description="Helical" evidence="7">
    <location>
        <begin position="306"/>
        <end position="327"/>
    </location>
</feature>
<keyword evidence="5 7" id="KW-1133">Transmembrane helix</keyword>
<dbReference type="InterPro" id="IPR000715">
    <property type="entry name" value="Glycosyl_transferase_4"/>
</dbReference>
<feature type="transmembrane region" description="Helical" evidence="7">
    <location>
        <begin position="48"/>
        <end position="70"/>
    </location>
</feature>
<evidence type="ECO:0000256" key="1">
    <source>
        <dbReference type="ARBA" id="ARBA00004651"/>
    </source>
</evidence>
<dbReference type="AlphaFoldDB" id="A0A075HQQ7"/>
<feature type="transmembrane region" description="Helical" evidence="7">
    <location>
        <begin position="216"/>
        <end position="246"/>
    </location>
</feature>
<evidence type="ECO:0000256" key="4">
    <source>
        <dbReference type="ARBA" id="ARBA00022692"/>
    </source>
</evidence>
<sequence>MIELIIPAIISCLLAFFVVYFTTPPLIKILTKKKYAVKDMNKKENVMIVRPGGPSIILGIIVSEIVLYGFFQLNEIIAIIITTSAAFVIGYVDDRKVMGGWFKPVTLAIAALPIIFLGAYDSDLAFPLFGDVQIPLLYLGLIIFMIPITGNTINSIDVLNGVASGFMVIASFTLSICLFILQNYEIAIVSLPLGFVSLAFYKYHKIPSKIFPGDSGALTFGAMYGVIAIIGGVEIIAAIALLPAVINSFLFLSSVKRVVEHRQIKNPTKLTPDFKLMTTDDKTAPVTLVRLILAGGPLTEKQVGFAIFKLAIFSGALAIITAFMMGISL</sequence>
<keyword evidence="3 8" id="KW-0808">Transferase</keyword>
<dbReference type="EMBL" id="KF901092">
    <property type="protein sequence ID" value="AIF17775.1"/>
    <property type="molecule type" value="Genomic_DNA"/>
</dbReference>
<organism evidence="8">
    <name type="scientific">uncultured marine thaumarchaeote KM3_79_B12</name>
    <dbReference type="NCBI Taxonomy" id="1456293"/>
    <lineage>
        <taxon>Archaea</taxon>
        <taxon>Nitrososphaerota</taxon>
        <taxon>environmental samples</taxon>
    </lineage>
</organism>
<evidence type="ECO:0000256" key="2">
    <source>
        <dbReference type="ARBA" id="ARBA00022475"/>
    </source>
</evidence>
<dbReference type="Pfam" id="PF00953">
    <property type="entry name" value="Glycos_transf_4"/>
    <property type="match status" value="1"/>
</dbReference>
<dbReference type="PANTHER" id="PTHR22926:SF3">
    <property type="entry name" value="UNDECAPRENYL-PHOSPHATE ALPHA-N-ACETYLGLUCOSAMINYL 1-PHOSPHATE TRANSFERASE"/>
    <property type="match status" value="1"/>
</dbReference>
<dbReference type="GO" id="GO:0005886">
    <property type="term" value="C:plasma membrane"/>
    <property type="evidence" value="ECO:0007669"/>
    <property type="project" value="UniProtKB-SubCell"/>
</dbReference>
<name>A0A075HQQ7_9ARCH</name>
<feature type="transmembrane region" description="Helical" evidence="7">
    <location>
        <begin position="6"/>
        <end position="27"/>
    </location>
</feature>
<accession>A0A075HQQ7</accession>
<evidence type="ECO:0000256" key="7">
    <source>
        <dbReference type="SAM" id="Phobius"/>
    </source>
</evidence>
<dbReference type="CDD" id="cd06856">
    <property type="entry name" value="GT_GPT_archaea"/>
    <property type="match status" value="1"/>
</dbReference>
<comment type="subcellular location">
    <subcellularLocation>
        <location evidence="1">Cell membrane</location>
        <topology evidence="1">Multi-pass membrane protein</topology>
    </subcellularLocation>
</comment>
<evidence type="ECO:0000256" key="3">
    <source>
        <dbReference type="ARBA" id="ARBA00022679"/>
    </source>
</evidence>
<evidence type="ECO:0000256" key="5">
    <source>
        <dbReference type="ARBA" id="ARBA00022989"/>
    </source>
</evidence>
<keyword evidence="6 7" id="KW-0472">Membrane</keyword>
<feature type="transmembrane region" description="Helical" evidence="7">
    <location>
        <begin position="76"/>
        <end position="93"/>
    </location>
</feature>
<keyword evidence="2" id="KW-1003">Cell membrane</keyword>
<feature type="transmembrane region" description="Helical" evidence="7">
    <location>
        <begin position="126"/>
        <end position="146"/>
    </location>
</feature>
<gene>
    <name evidence="8" type="primary">ALG7</name>
</gene>
<dbReference type="PANTHER" id="PTHR22926">
    <property type="entry name" value="PHOSPHO-N-ACETYLMURAMOYL-PENTAPEPTIDE-TRANSFERASE"/>
    <property type="match status" value="1"/>
</dbReference>
<protein>
    <submittedName>
        <fullName evidence="8">Glycosyl transferase family protein (ALG7)</fullName>
        <ecNumber evidence="8">2.7.8.15</ecNumber>
    </submittedName>
</protein>
<reference evidence="8" key="1">
    <citation type="journal article" date="2014" name="Genome Biol. Evol.">
        <title>Pangenome evidence for extensive interdomain horizontal transfer affecting lineage core and shell genes in uncultured planktonic thaumarchaeota and euryarchaeota.</title>
        <authorList>
            <person name="Deschamps P."/>
            <person name="Zivanovic Y."/>
            <person name="Moreira D."/>
            <person name="Rodriguez-Valera F."/>
            <person name="Lopez-Garcia P."/>
        </authorList>
    </citation>
    <scope>NUCLEOTIDE SEQUENCE</scope>
</reference>
<evidence type="ECO:0000256" key="6">
    <source>
        <dbReference type="ARBA" id="ARBA00023136"/>
    </source>
</evidence>
<evidence type="ECO:0000313" key="8">
    <source>
        <dbReference type="EMBL" id="AIF17775.1"/>
    </source>
</evidence>
<dbReference type="GO" id="GO:0071555">
    <property type="term" value="P:cell wall organization"/>
    <property type="evidence" value="ECO:0007669"/>
    <property type="project" value="TreeGrafter"/>
</dbReference>
<proteinExistence type="predicted"/>
<feature type="transmembrane region" description="Helical" evidence="7">
    <location>
        <begin position="187"/>
        <end position="204"/>
    </location>
</feature>
<feature type="transmembrane region" description="Helical" evidence="7">
    <location>
        <begin position="158"/>
        <end position="181"/>
    </location>
</feature>
<feature type="transmembrane region" description="Helical" evidence="7">
    <location>
        <begin position="100"/>
        <end position="120"/>
    </location>
</feature>
<dbReference type="EC" id="2.7.8.15" evidence="8"/>
<dbReference type="GO" id="GO:0003975">
    <property type="term" value="F:UDP-N-acetylglucosamine-dolichyl-phosphate N-acetylglucosaminephosphotransferase activity"/>
    <property type="evidence" value="ECO:0007669"/>
    <property type="project" value="UniProtKB-EC"/>
</dbReference>